<accession>A0A9P6DWI6</accession>
<feature type="domain" description="AMP-binding enzyme C-terminal" evidence="4">
    <location>
        <begin position="464"/>
        <end position="549"/>
    </location>
</feature>
<evidence type="ECO:0000313" key="6">
    <source>
        <dbReference type="Proteomes" id="UP000886523"/>
    </source>
</evidence>
<dbReference type="GO" id="GO:0016405">
    <property type="term" value="F:CoA-ligase activity"/>
    <property type="evidence" value="ECO:0007669"/>
    <property type="project" value="TreeGrafter"/>
</dbReference>
<protein>
    <recommendedName>
        <fullName evidence="7">4-coumarate-CoA ligase</fullName>
    </recommendedName>
</protein>
<dbReference type="InterPro" id="IPR020845">
    <property type="entry name" value="AMP-binding_CS"/>
</dbReference>
<dbReference type="Proteomes" id="UP000886523">
    <property type="component" value="Unassembled WGS sequence"/>
</dbReference>
<evidence type="ECO:0008006" key="7">
    <source>
        <dbReference type="Google" id="ProtNLM"/>
    </source>
</evidence>
<evidence type="ECO:0000256" key="1">
    <source>
        <dbReference type="ARBA" id="ARBA00006432"/>
    </source>
</evidence>
<dbReference type="InterPro" id="IPR045851">
    <property type="entry name" value="AMP-bd_C_sf"/>
</dbReference>
<dbReference type="Pfam" id="PF00501">
    <property type="entry name" value="AMP-binding"/>
    <property type="match status" value="1"/>
</dbReference>
<dbReference type="PROSITE" id="PS00455">
    <property type="entry name" value="AMP_BINDING"/>
    <property type="match status" value="1"/>
</dbReference>
<sequence>MPRQIIYNSPHPSVEIQSSSIFTHFYSDKASLNDSPAFIDATSGTRMSRIETYDLSLRLALSIKQRGGVRDDVAMVFSPNSLAWVPTLLGLLAAGLRPTLANSSYTPRELAHQLKDSGAGMIFVHPVLFPVVIKTFTLLGIPGDQARRRVVIMSYLDQDRADEKAAKIGPEWTRLNDFFGEGRLGSEELFVGDQVHETAILCYSSGTTGLSKGVEITHWNVIAFCTSFLACFPKPDPKTDVAAGPLPYYHIALMSLITHFIAKVPEVIMRFEPNLFAESIEKYKISRMHLVPPILVTMSFHPAFDKYNMSTLKLLSSGAAPLGDGLVKKVLAKFAERGNNHIKITQGYGLTESTSQALWLGVEDSTRKIGSAGWLIPNLQARLVDEDESDITPGPDSRGELWLRGPSVMKGYWQNPAATQKSFTPDGWFKTGDIVIVDEENFFRVVDRKKELIKYKGFQVPPAELEALLLSKEDILDAAVIGVESPEATELPCAYVVASRNAELLKDPKAAVAFGEEVQRWIKPKVAHYKYLRGGVFIIDAIPKSGSGKILRSKLRELTKERTLGRSVKSPL</sequence>
<dbReference type="InterPro" id="IPR025110">
    <property type="entry name" value="AMP-bd_C"/>
</dbReference>
<reference evidence="5" key="1">
    <citation type="journal article" date="2020" name="Nat. Commun.">
        <title>Large-scale genome sequencing of mycorrhizal fungi provides insights into the early evolution of symbiotic traits.</title>
        <authorList>
            <person name="Miyauchi S."/>
            <person name="Kiss E."/>
            <person name="Kuo A."/>
            <person name="Drula E."/>
            <person name="Kohler A."/>
            <person name="Sanchez-Garcia M."/>
            <person name="Morin E."/>
            <person name="Andreopoulos B."/>
            <person name="Barry K.W."/>
            <person name="Bonito G."/>
            <person name="Buee M."/>
            <person name="Carver A."/>
            <person name="Chen C."/>
            <person name="Cichocki N."/>
            <person name="Clum A."/>
            <person name="Culley D."/>
            <person name="Crous P.W."/>
            <person name="Fauchery L."/>
            <person name="Girlanda M."/>
            <person name="Hayes R.D."/>
            <person name="Keri Z."/>
            <person name="LaButti K."/>
            <person name="Lipzen A."/>
            <person name="Lombard V."/>
            <person name="Magnuson J."/>
            <person name="Maillard F."/>
            <person name="Murat C."/>
            <person name="Nolan M."/>
            <person name="Ohm R.A."/>
            <person name="Pangilinan J."/>
            <person name="Pereira M.F."/>
            <person name="Perotto S."/>
            <person name="Peter M."/>
            <person name="Pfister S."/>
            <person name="Riley R."/>
            <person name="Sitrit Y."/>
            <person name="Stielow J.B."/>
            <person name="Szollosi G."/>
            <person name="Zifcakova L."/>
            <person name="Stursova M."/>
            <person name="Spatafora J.W."/>
            <person name="Tedersoo L."/>
            <person name="Vaario L.M."/>
            <person name="Yamada A."/>
            <person name="Yan M."/>
            <person name="Wang P."/>
            <person name="Xu J."/>
            <person name="Bruns T."/>
            <person name="Baldrian P."/>
            <person name="Vilgalys R."/>
            <person name="Dunand C."/>
            <person name="Henrissat B."/>
            <person name="Grigoriev I.V."/>
            <person name="Hibbett D."/>
            <person name="Nagy L.G."/>
            <person name="Martin F.M."/>
        </authorList>
    </citation>
    <scope>NUCLEOTIDE SEQUENCE</scope>
    <source>
        <strain evidence="5">UP504</strain>
    </source>
</reference>
<evidence type="ECO:0000259" key="4">
    <source>
        <dbReference type="Pfam" id="PF13193"/>
    </source>
</evidence>
<feature type="domain" description="AMP-dependent synthetase/ligase" evidence="3">
    <location>
        <begin position="33"/>
        <end position="413"/>
    </location>
</feature>
<dbReference type="PANTHER" id="PTHR24096:SF149">
    <property type="entry name" value="AMP-BINDING DOMAIN-CONTAINING PROTEIN-RELATED"/>
    <property type="match status" value="1"/>
</dbReference>
<dbReference type="InterPro" id="IPR042099">
    <property type="entry name" value="ANL_N_sf"/>
</dbReference>
<dbReference type="EMBL" id="MU128939">
    <property type="protein sequence ID" value="KAF9516427.1"/>
    <property type="molecule type" value="Genomic_DNA"/>
</dbReference>
<dbReference type="InterPro" id="IPR000873">
    <property type="entry name" value="AMP-dep_synth/lig_dom"/>
</dbReference>
<dbReference type="CDD" id="cd05911">
    <property type="entry name" value="Firefly_Luc_like"/>
    <property type="match status" value="1"/>
</dbReference>
<keyword evidence="6" id="KW-1185">Reference proteome</keyword>
<dbReference type="Gene3D" id="3.30.300.30">
    <property type="match status" value="1"/>
</dbReference>
<name>A0A9P6DWI6_9AGAM</name>
<comment type="caution">
    <text evidence="5">The sequence shown here is derived from an EMBL/GenBank/DDBJ whole genome shotgun (WGS) entry which is preliminary data.</text>
</comment>
<evidence type="ECO:0000259" key="3">
    <source>
        <dbReference type="Pfam" id="PF00501"/>
    </source>
</evidence>
<dbReference type="Pfam" id="PF13193">
    <property type="entry name" value="AMP-binding_C"/>
    <property type="match status" value="1"/>
</dbReference>
<evidence type="ECO:0000313" key="5">
    <source>
        <dbReference type="EMBL" id="KAF9516427.1"/>
    </source>
</evidence>
<dbReference type="SUPFAM" id="SSF56801">
    <property type="entry name" value="Acetyl-CoA synthetase-like"/>
    <property type="match status" value="1"/>
</dbReference>
<dbReference type="AlphaFoldDB" id="A0A9P6DWI6"/>
<gene>
    <name evidence="5" type="ORF">BS47DRAFT_1292239</name>
</gene>
<dbReference type="Gene3D" id="3.40.50.12780">
    <property type="entry name" value="N-terminal domain of ligase-like"/>
    <property type="match status" value="1"/>
</dbReference>
<organism evidence="5 6">
    <name type="scientific">Hydnum rufescens UP504</name>
    <dbReference type="NCBI Taxonomy" id="1448309"/>
    <lineage>
        <taxon>Eukaryota</taxon>
        <taxon>Fungi</taxon>
        <taxon>Dikarya</taxon>
        <taxon>Basidiomycota</taxon>
        <taxon>Agaricomycotina</taxon>
        <taxon>Agaricomycetes</taxon>
        <taxon>Cantharellales</taxon>
        <taxon>Hydnaceae</taxon>
        <taxon>Hydnum</taxon>
    </lineage>
</organism>
<comment type="similarity">
    <text evidence="1">Belongs to the ATP-dependent AMP-binding enzyme family.</text>
</comment>
<evidence type="ECO:0000256" key="2">
    <source>
        <dbReference type="ARBA" id="ARBA00022598"/>
    </source>
</evidence>
<dbReference type="PANTHER" id="PTHR24096">
    <property type="entry name" value="LONG-CHAIN-FATTY-ACID--COA LIGASE"/>
    <property type="match status" value="1"/>
</dbReference>
<keyword evidence="2" id="KW-0436">Ligase</keyword>
<dbReference type="OrthoDB" id="1898221at2759"/>
<proteinExistence type="inferred from homology"/>